<dbReference type="Pfam" id="PF04474">
    <property type="entry name" value="DUF554"/>
    <property type="match status" value="1"/>
</dbReference>
<feature type="transmembrane region" description="Helical" evidence="1">
    <location>
        <begin position="254"/>
        <end position="272"/>
    </location>
</feature>
<comment type="caution">
    <text evidence="2">The sequence shown here is derived from an EMBL/GenBank/DDBJ whole genome shotgun (WGS) entry which is preliminary data.</text>
</comment>
<feature type="transmembrane region" description="Helical" evidence="1">
    <location>
        <begin position="6"/>
        <end position="26"/>
    </location>
</feature>
<dbReference type="PANTHER" id="PTHR36111:SF2">
    <property type="entry name" value="INNER MEMBRANE PROTEIN"/>
    <property type="match status" value="1"/>
</dbReference>
<keyword evidence="1" id="KW-1133">Transmembrane helix</keyword>
<dbReference type="Proteomes" id="UP000030013">
    <property type="component" value="Unassembled WGS sequence"/>
</dbReference>
<dbReference type="OrthoDB" id="9797976at2"/>
<dbReference type="EMBL" id="AVPL01000002">
    <property type="protein sequence ID" value="KGN42720.1"/>
    <property type="molecule type" value="Genomic_DNA"/>
</dbReference>
<reference evidence="2 3" key="1">
    <citation type="submission" date="2013-08" db="EMBL/GenBank/DDBJ databases">
        <title>The genome sequence of Knoellia aerolata.</title>
        <authorList>
            <person name="Zhu W."/>
            <person name="Wang G."/>
        </authorList>
    </citation>
    <scope>NUCLEOTIDE SEQUENCE [LARGE SCALE GENOMIC DNA]</scope>
    <source>
        <strain evidence="2 3">DSM 18566</strain>
    </source>
</reference>
<dbReference type="AlphaFoldDB" id="A0A0A0JZ22"/>
<feature type="transmembrane region" description="Helical" evidence="1">
    <location>
        <begin position="70"/>
        <end position="90"/>
    </location>
</feature>
<name>A0A0A0JZ22_9MICO</name>
<dbReference type="RefSeq" id="WP_035932089.1">
    <property type="nucleotide sequence ID" value="NZ_AVPL01000002.1"/>
</dbReference>
<dbReference type="eggNOG" id="COG1811">
    <property type="taxonomic scope" value="Bacteria"/>
</dbReference>
<feature type="transmembrane region" description="Helical" evidence="1">
    <location>
        <begin position="38"/>
        <end position="58"/>
    </location>
</feature>
<dbReference type="PANTHER" id="PTHR36111">
    <property type="entry name" value="INNER MEMBRANE PROTEIN-RELATED"/>
    <property type="match status" value="1"/>
</dbReference>
<dbReference type="InterPro" id="IPR007563">
    <property type="entry name" value="DUF554"/>
</dbReference>
<evidence type="ECO:0000313" key="3">
    <source>
        <dbReference type="Proteomes" id="UP000030013"/>
    </source>
</evidence>
<sequence length="275" mass="27614">MDASFPGLGTVINIATVVVGALLGMAVGHRFPDRTRSVVTDCLGLTTLLMAGLSVVSVTDRALSDATGSGAPVLIVLGSLLVGGITGSLLRIGDRLEALAGGIEAWFARRSPALADTDDVAAAPHAGGATASATVVTTAREKFIEGWLGASLLFCVGPLTILGSLSDGLGRGIDQLLLKSVLDGFAALAFASTFGVGVLLSAVSVAVVQGTLTVVGVLLGSVLPEAHILALTATGGLLLAGIGLRLLRIKDVPVADMLPALIVAPLLTQLVITLR</sequence>
<evidence type="ECO:0000256" key="1">
    <source>
        <dbReference type="SAM" id="Phobius"/>
    </source>
</evidence>
<evidence type="ECO:0000313" key="2">
    <source>
        <dbReference type="EMBL" id="KGN42720.1"/>
    </source>
</evidence>
<organism evidence="2 3">
    <name type="scientific">Knoellia aerolata DSM 18566</name>
    <dbReference type="NCBI Taxonomy" id="1385519"/>
    <lineage>
        <taxon>Bacteria</taxon>
        <taxon>Bacillati</taxon>
        <taxon>Actinomycetota</taxon>
        <taxon>Actinomycetes</taxon>
        <taxon>Micrococcales</taxon>
        <taxon>Intrasporangiaceae</taxon>
        <taxon>Knoellia</taxon>
    </lineage>
</organism>
<protein>
    <submittedName>
        <fullName evidence="2">Membrane protein</fullName>
    </submittedName>
</protein>
<feature type="transmembrane region" description="Helical" evidence="1">
    <location>
        <begin position="185"/>
        <end position="208"/>
    </location>
</feature>
<keyword evidence="1" id="KW-0812">Transmembrane</keyword>
<accession>A0A0A0JZ22</accession>
<gene>
    <name evidence="2" type="ORF">N801_11170</name>
</gene>
<keyword evidence="1" id="KW-0472">Membrane</keyword>
<keyword evidence="3" id="KW-1185">Reference proteome</keyword>
<proteinExistence type="predicted"/>